<proteinExistence type="predicted"/>
<dbReference type="OrthoDB" id="2366471at2759"/>
<keyword evidence="1" id="KW-0812">Transmembrane</keyword>
<reference evidence="2 3" key="1">
    <citation type="submission" date="2014-04" db="EMBL/GenBank/DDBJ databases">
        <authorList>
            <consortium name="DOE Joint Genome Institute"/>
            <person name="Kuo A."/>
            <person name="Kohler A."/>
            <person name="Costa M.D."/>
            <person name="Nagy L.G."/>
            <person name="Floudas D."/>
            <person name="Copeland A."/>
            <person name="Barry K.W."/>
            <person name="Cichocki N."/>
            <person name="Veneault-Fourrey C."/>
            <person name="LaButti K."/>
            <person name="Lindquist E.A."/>
            <person name="Lipzen A."/>
            <person name="Lundell T."/>
            <person name="Morin E."/>
            <person name="Murat C."/>
            <person name="Sun H."/>
            <person name="Tunlid A."/>
            <person name="Henrissat B."/>
            <person name="Grigoriev I.V."/>
            <person name="Hibbett D.S."/>
            <person name="Martin F."/>
            <person name="Nordberg H.P."/>
            <person name="Cantor M.N."/>
            <person name="Hua S.X."/>
        </authorList>
    </citation>
    <scope>NUCLEOTIDE SEQUENCE [LARGE SCALE GENOMIC DNA]</scope>
    <source>
        <strain evidence="2 3">Marx 270</strain>
    </source>
</reference>
<keyword evidence="3" id="KW-1185">Reference proteome</keyword>
<dbReference type="InParanoid" id="A0A0C3NHC4"/>
<feature type="transmembrane region" description="Helical" evidence="1">
    <location>
        <begin position="199"/>
        <end position="223"/>
    </location>
</feature>
<evidence type="ECO:0000256" key="1">
    <source>
        <dbReference type="SAM" id="Phobius"/>
    </source>
</evidence>
<dbReference type="Proteomes" id="UP000054217">
    <property type="component" value="Unassembled WGS sequence"/>
</dbReference>
<protein>
    <submittedName>
        <fullName evidence="2">Uncharacterized protein</fullName>
    </submittedName>
</protein>
<accession>A0A0C3NHC4</accession>
<dbReference type="HOGENOM" id="CLU_025274_1_1_1"/>
<keyword evidence="1" id="KW-1133">Transmembrane helix</keyword>
<dbReference type="AlphaFoldDB" id="A0A0C3NHC4"/>
<evidence type="ECO:0000313" key="3">
    <source>
        <dbReference type="Proteomes" id="UP000054217"/>
    </source>
</evidence>
<dbReference type="STRING" id="870435.A0A0C3NHC4"/>
<evidence type="ECO:0000313" key="2">
    <source>
        <dbReference type="EMBL" id="KIO00425.1"/>
    </source>
</evidence>
<reference evidence="3" key="2">
    <citation type="submission" date="2015-01" db="EMBL/GenBank/DDBJ databases">
        <title>Evolutionary Origins and Diversification of the Mycorrhizal Mutualists.</title>
        <authorList>
            <consortium name="DOE Joint Genome Institute"/>
            <consortium name="Mycorrhizal Genomics Consortium"/>
            <person name="Kohler A."/>
            <person name="Kuo A."/>
            <person name="Nagy L.G."/>
            <person name="Floudas D."/>
            <person name="Copeland A."/>
            <person name="Barry K.W."/>
            <person name="Cichocki N."/>
            <person name="Veneault-Fourrey C."/>
            <person name="LaButti K."/>
            <person name="Lindquist E.A."/>
            <person name="Lipzen A."/>
            <person name="Lundell T."/>
            <person name="Morin E."/>
            <person name="Murat C."/>
            <person name="Riley R."/>
            <person name="Ohm R."/>
            <person name="Sun H."/>
            <person name="Tunlid A."/>
            <person name="Henrissat B."/>
            <person name="Grigoriev I.V."/>
            <person name="Hibbett D.S."/>
            <person name="Martin F."/>
        </authorList>
    </citation>
    <scope>NUCLEOTIDE SEQUENCE [LARGE SCALE GENOMIC DNA]</scope>
    <source>
        <strain evidence="3">Marx 270</strain>
    </source>
</reference>
<dbReference type="EMBL" id="KN831996">
    <property type="protein sequence ID" value="KIO00425.1"/>
    <property type="molecule type" value="Genomic_DNA"/>
</dbReference>
<gene>
    <name evidence="2" type="ORF">M404DRAFT_1003865</name>
</gene>
<keyword evidence="1" id="KW-0472">Membrane</keyword>
<sequence>MPSIPQVTAALASRSLLFHAPLGKSRFSLDTSGVAGVFGGEEAVSAMATVHVYEHRKWLGWYNSPGSYEIAQRYGRLARSKFFDGLFPGVHADPATLFELDGWVGPKFRAAHSGTVIDETSHLAALLMKECSDMPGLEVQGRKTRPVGVTIAELRHIPSLEEYPAQFRTLAPIYASVPILVSFITCVMCLLVSDWFSFSMILLGIIVSGISCLVIGSGTFLFTHPEPAEGSPRGDGILCSDKEIIVLRGEEAAVNSITRGRFSLRFDSEPHYQNIGWCSVLLMIQFIAQLLLIPQGTLFGQMMFVASLAVSWAYNLWLSAFDKEQIQRDILMKNVLRNPQLTKYELGTRTSMVVFVLLVLQAEGADKIMNSLLPNDTKAWRKWKDAITSRIKSAKDFHFDQADWDDDSFTDGDRRLLRTLFQDAQDAYAGFKRYHRASDYKSL</sequence>
<name>A0A0C3NHC4_PISTI</name>
<feature type="transmembrane region" description="Helical" evidence="1">
    <location>
        <begin position="298"/>
        <end position="318"/>
    </location>
</feature>
<organism evidence="2 3">
    <name type="scientific">Pisolithus tinctorius Marx 270</name>
    <dbReference type="NCBI Taxonomy" id="870435"/>
    <lineage>
        <taxon>Eukaryota</taxon>
        <taxon>Fungi</taxon>
        <taxon>Dikarya</taxon>
        <taxon>Basidiomycota</taxon>
        <taxon>Agaricomycotina</taxon>
        <taxon>Agaricomycetes</taxon>
        <taxon>Agaricomycetidae</taxon>
        <taxon>Boletales</taxon>
        <taxon>Sclerodermatineae</taxon>
        <taxon>Pisolithaceae</taxon>
        <taxon>Pisolithus</taxon>
    </lineage>
</organism>
<feature type="transmembrane region" description="Helical" evidence="1">
    <location>
        <begin position="173"/>
        <end position="193"/>
    </location>
</feature>